<proteinExistence type="predicted"/>
<protein>
    <submittedName>
        <fullName evidence="1">GNAT family N-acetyltransferase</fullName>
    </submittedName>
</protein>
<keyword evidence="2" id="KW-1185">Reference proteome</keyword>
<dbReference type="EMBL" id="CP068393">
    <property type="protein sequence ID" value="QUC66322.1"/>
    <property type="molecule type" value="Genomic_DNA"/>
</dbReference>
<accession>A0AC61MVH1</accession>
<gene>
    <name evidence="1" type="ORF">JYE49_10670</name>
</gene>
<evidence type="ECO:0000313" key="1">
    <source>
        <dbReference type="EMBL" id="QUC66322.1"/>
    </source>
</evidence>
<organism evidence="1 2">
    <name type="scientific">Aristaeella hokkaidonensis</name>
    <dbReference type="NCBI Taxonomy" id="3046382"/>
    <lineage>
        <taxon>Bacteria</taxon>
        <taxon>Bacillati</taxon>
        <taxon>Bacillota</taxon>
        <taxon>Clostridia</taxon>
        <taxon>Eubacteriales</taxon>
        <taxon>Aristaeellaceae</taxon>
        <taxon>Aristaeella</taxon>
    </lineage>
</organism>
<reference evidence="1" key="1">
    <citation type="submission" date="2021-01" db="EMBL/GenBank/DDBJ databases">
        <title>Complete genome sequence of Clostridiales bacterium R-7.</title>
        <authorList>
            <person name="Mahoney-Kurpe S.C."/>
            <person name="Palevich N."/>
            <person name="Koike S."/>
            <person name="Moon C.D."/>
            <person name="Attwood G.T."/>
        </authorList>
    </citation>
    <scope>NUCLEOTIDE SEQUENCE</scope>
    <source>
        <strain evidence="1">R-7</strain>
    </source>
</reference>
<evidence type="ECO:0000313" key="2">
    <source>
        <dbReference type="Proteomes" id="UP000682782"/>
    </source>
</evidence>
<sequence>MADKKDYEALFMEMHPGFFEREYIRSINEEWSYEEMILRLDEFDPDAYQKTFDSDISFGLFRGSPDELHAAVEQVIPDWVKLYDGKSRVYCGFVNGKIASFCMIEDMGEHLLEGQKIKIGGPGCVGTVPEYRNRGLGLVMVRDVTRILKEEGYDLSYIHYTGVAPWYAKLGYKTILKWNKHGIL</sequence>
<name>A0AC61MVH1_9FIRM</name>
<dbReference type="Proteomes" id="UP000682782">
    <property type="component" value="Chromosome"/>
</dbReference>